<dbReference type="InterPro" id="IPR007642">
    <property type="entry name" value="RNA_pol_Rpb2_2"/>
</dbReference>
<dbReference type="Pfam" id="PF04561">
    <property type="entry name" value="RNA_pol_Rpb2_2"/>
    <property type="match status" value="1"/>
</dbReference>
<dbReference type="OrthoDB" id="10248617at2759"/>
<accession>A0A9N8VC59</accession>
<dbReference type="SUPFAM" id="SSF64484">
    <property type="entry name" value="beta and beta-prime subunits of DNA dependent RNA-polymerase"/>
    <property type="match status" value="1"/>
</dbReference>
<dbReference type="GO" id="GO:0000428">
    <property type="term" value="C:DNA-directed RNA polymerase complex"/>
    <property type="evidence" value="ECO:0007669"/>
    <property type="project" value="UniProtKB-KW"/>
</dbReference>
<keyword evidence="3" id="KW-0240">DNA-directed RNA polymerase</keyword>
<organism evidence="14 15">
    <name type="scientific">Funneliformis caledonium</name>
    <dbReference type="NCBI Taxonomy" id="1117310"/>
    <lineage>
        <taxon>Eukaryota</taxon>
        <taxon>Fungi</taxon>
        <taxon>Fungi incertae sedis</taxon>
        <taxon>Mucoromycota</taxon>
        <taxon>Glomeromycotina</taxon>
        <taxon>Glomeromycetes</taxon>
        <taxon>Glomerales</taxon>
        <taxon>Glomeraceae</taxon>
        <taxon>Funneliformis</taxon>
    </lineage>
</organism>
<feature type="domain" description="RNA polymerase Rpb2" evidence="10">
    <location>
        <begin position="594"/>
        <end position="638"/>
    </location>
</feature>
<evidence type="ECO:0000259" key="10">
    <source>
        <dbReference type="Pfam" id="PF04560"/>
    </source>
</evidence>
<dbReference type="InterPro" id="IPR007647">
    <property type="entry name" value="RNA_pol_Rpb2_5"/>
</dbReference>
<feature type="domain" description="RNA polymerase Rpb2" evidence="12">
    <location>
        <begin position="244"/>
        <end position="276"/>
    </location>
</feature>
<dbReference type="Gene3D" id="2.40.270.10">
    <property type="entry name" value="DNA-directed RNA polymerase, subunit 2, domain 6"/>
    <property type="match status" value="1"/>
</dbReference>
<evidence type="ECO:0000259" key="11">
    <source>
        <dbReference type="Pfam" id="PF04561"/>
    </source>
</evidence>
<dbReference type="GO" id="GO:0003899">
    <property type="term" value="F:DNA-directed RNA polymerase activity"/>
    <property type="evidence" value="ECO:0007669"/>
    <property type="project" value="UniProtKB-EC"/>
</dbReference>
<dbReference type="GO" id="GO:0003677">
    <property type="term" value="F:DNA binding"/>
    <property type="evidence" value="ECO:0007669"/>
    <property type="project" value="InterPro"/>
</dbReference>
<dbReference type="EMBL" id="CAJVPQ010000098">
    <property type="protein sequence ID" value="CAG8445554.1"/>
    <property type="molecule type" value="Genomic_DNA"/>
</dbReference>
<comment type="similarity">
    <text evidence="1 7">Belongs to the RNA polymerase beta chain family.</text>
</comment>
<evidence type="ECO:0000259" key="13">
    <source>
        <dbReference type="Pfam" id="PF04567"/>
    </source>
</evidence>
<feature type="domain" description="RNA polymerase Rpb2" evidence="11">
    <location>
        <begin position="130"/>
        <end position="169"/>
    </location>
</feature>
<name>A0A9N8VC59_9GLOM</name>
<keyword evidence="6" id="KW-0804">Transcription</keyword>
<sequence length="639" mass="73217">MDYSEYTFENSSVNNDSQTVVNDDDTRSEALSGYQTDESLVTEYASAFEEDDDEADLIQEECWEVELYDNNCDSFDDFIDRGLDEVINETPMQAIRYSAFEYGQGNNGLFSTQYRFEFDKPSFTKPQFSEHEASIKEYFMGYLAHRLLVSTLDRRELDDRDHFGKKRLDMAVLNDMAAYFRKCISSECEFKLPFALRSHIIINGFRYSIGTGNWGDANRAMQANSLMCQLYHIFEDVMLQSDAQLHNTHWGYIRPAETPEGQACGLMKSLALMSYVSINSLPADIGIVNNILVNEVRFYKNQEECVVPLFVVDLHLVWTSDTLSKLKLEIAQEANQSLWEALVLERYIEYIDAEEGESTMICISPDELYESSLYNLRKLGKSPRNTYQSAMKASVTTKVMEYFQCYRSYYVLWRKLYLSTLLDQEKGGTLGLERGNCEKLVDEGFVPFGIRVCGNDTLIGNVSTLSPEDELLGQRNVYRDVSTSLRSTEHGIVDQINSQVVMVIKEPLESIIVKRRCRHLIECLMRKLSVFSGSDGDTTAFSEVTVESISRKLGSFGFHRRGLEIMYNDKIHSRGRGPVNILTRQPVEGRSREGGLRFGEMERDFMITHGTALFLEERLNDVADAYRIHVRDICGLMCM</sequence>
<dbReference type="Gene3D" id="3.90.1800.10">
    <property type="entry name" value="RNA polymerase alpha subunit dimerisation domain"/>
    <property type="match status" value="1"/>
</dbReference>
<evidence type="ECO:0000313" key="15">
    <source>
        <dbReference type="Proteomes" id="UP000789570"/>
    </source>
</evidence>
<dbReference type="InterPro" id="IPR015712">
    <property type="entry name" value="DNA-dir_RNA_pol_su2"/>
</dbReference>
<dbReference type="InterPro" id="IPR007645">
    <property type="entry name" value="RNA_pol_Rpb2_3"/>
</dbReference>
<dbReference type="Gene3D" id="2.40.50.150">
    <property type="match status" value="1"/>
</dbReference>
<keyword evidence="5" id="KW-0548">Nucleotidyltransferase</keyword>
<evidence type="ECO:0000256" key="8">
    <source>
        <dbReference type="SAM" id="MobiDB-lite"/>
    </source>
</evidence>
<dbReference type="GO" id="GO:0006351">
    <property type="term" value="P:DNA-templated transcription"/>
    <property type="evidence" value="ECO:0007669"/>
    <property type="project" value="InterPro"/>
</dbReference>
<keyword evidence="15" id="KW-1185">Reference proteome</keyword>
<evidence type="ECO:0000256" key="6">
    <source>
        <dbReference type="ARBA" id="ARBA00023163"/>
    </source>
</evidence>
<evidence type="ECO:0000256" key="7">
    <source>
        <dbReference type="RuleBase" id="RU000434"/>
    </source>
</evidence>
<comment type="caution">
    <text evidence="14">The sequence shown here is derived from an EMBL/GenBank/DDBJ whole genome shotgun (WGS) entry which is preliminary data.</text>
</comment>
<evidence type="ECO:0000259" key="12">
    <source>
        <dbReference type="Pfam" id="PF04565"/>
    </source>
</evidence>
<keyword evidence="4" id="KW-0808">Transferase</keyword>
<evidence type="ECO:0000256" key="5">
    <source>
        <dbReference type="ARBA" id="ARBA00022695"/>
    </source>
</evidence>
<dbReference type="GO" id="GO:0032549">
    <property type="term" value="F:ribonucleoside binding"/>
    <property type="evidence" value="ECO:0007669"/>
    <property type="project" value="InterPro"/>
</dbReference>
<dbReference type="InterPro" id="IPR014724">
    <property type="entry name" value="RNA_pol_RPB2_OB-fold"/>
</dbReference>
<evidence type="ECO:0000313" key="14">
    <source>
        <dbReference type="EMBL" id="CAG8445554.1"/>
    </source>
</evidence>
<feature type="region of interest" description="Disordered" evidence="8">
    <location>
        <begin position="1"/>
        <end position="24"/>
    </location>
</feature>
<proteinExistence type="inferred from homology"/>
<protein>
    <recommendedName>
        <fullName evidence="2">DNA-directed RNA polymerase</fullName>
        <ecNumber evidence="2">2.7.7.6</ecNumber>
    </recommendedName>
</protein>
<dbReference type="Gene3D" id="3.90.1100.10">
    <property type="match status" value="1"/>
</dbReference>
<dbReference type="InterPro" id="IPR007641">
    <property type="entry name" value="RNA_pol_Rpb2_7"/>
</dbReference>
<dbReference type="Pfam" id="PF04565">
    <property type="entry name" value="RNA_pol_Rpb2_3"/>
    <property type="match status" value="1"/>
</dbReference>
<dbReference type="Pfam" id="PF00562">
    <property type="entry name" value="RNA_pol_Rpb2_6"/>
    <property type="match status" value="1"/>
</dbReference>
<dbReference type="Proteomes" id="UP000789570">
    <property type="component" value="Unassembled WGS sequence"/>
</dbReference>
<dbReference type="InterPro" id="IPR007120">
    <property type="entry name" value="DNA-dir_RNAP_su2_dom"/>
</dbReference>
<dbReference type="InterPro" id="IPR037033">
    <property type="entry name" value="DNA-dir_RNAP_su2_hyb_sf"/>
</dbReference>
<feature type="domain" description="DNA-directed RNA polymerase subunit 2 hybrid-binding" evidence="9">
    <location>
        <begin position="563"/>
        <end position="592"/>
    </location>
</feature>
<evidence type="ECO:0000256" key="3">
    <source>
        <dbReference type="ARBA" id="ARBA00022478"/>
    </source>
</evidence>
<dbReference type="PANTHER" id="PTHR20856">
    <property type="entry name" value="DNA-DIRECTED RNA POLYMERASE I SUBUNIT 2"/>
    <property type="match status" value="1"/>
</dbReference>
<feature type="domain" description="RNA polymerase Rpb2" evidence="13">
    <location>
        <begin position="339"/>
        <end position="375"/>
    </location>
</feature>
<dbReference type="Pfam" id="PF04560">
    <property type="entry name" value="RNA_pol_Rpb2_7"/>
    <property type="match status" value="1"/>
</dbReference>
<evidence type="ECO:0000256" key="4">
    <source>
        <dbReference type="ARBA" id="ARBA00022679"/>
    </source>
</evidence>
<evidence type="ECO:0000256" key="1">
    <source>
        <dbReference type="ARBA" id="ARBA00006835"/>
    </source>
</evidence>
<evidence type="ECO:0000256" key="2">
    <source>
        <dbReference type="ARBA" id="ARBA00012418"/>
    </source>
</evidence>
<dbReference type="Pfam" id="PF04567">
    <property type="entry name" value="RNA_pol_Rpb2_5"/>
    <property type="match status" value="1"/>
</dbReference>
<reference evidence="14" key="1">
    <citation type="submission" date="2021-06" db="EMBL/GenBank/DDBJ databases">
        <authorList>
            <person name="Kallberg Y."/>
            <person name="Tangrot J."/>
            <person name="Rosling A."/>
        </authorList>
    </citation>
    <scope>NUCLEOTIDE SEQUENCE</scope>
    <source>
        <strain evidence="14">UK204</strain>
    </source>
</reference>
<dbReference type="AlphaFoldDB" id="A0A9N8VC59"/>
<feature type="compositionally biased region" description="Polar residues" evidence="8">
    <location>
        <begin position="7"/>
        <end position="21"/>
    </location>
</feature>
<gene>
    <name evidence="14" type="ORF">FCALED_LOCUS868</name>
</gene>
<dbReference type="EC" id="2.7.7.6" evidence="2"/>
<evidence type="ECO:0000259" key="9">
    <source>
        <dbReference type="Pfam" id="PF00562"/>
    </source>
</evidence>